<protein>
    <submittedName>
        <fullName evidence="2">ISAs1 family transposase</fullName>
    </submittedName>
</protein>
<accession>A0A923SS74</accession>
<dbReference type="PANTHER" id="PTHR30298:SF0">
    <property type="entry name" value="PROTEIN YBFL-RELATED"/>
    <property type="match status" value="1"/>
</dbReference>
<keyword evidence="3" id="KW-1185">Reference proteome</keyword>
<feature type="non-terminal residue" evidence="2">
    <location>
        <position position="1"/>
    </location>
</feature>
<dbReference type="InterPro" id="IPR047647">
    <property type="entry name" value="ISAs1_transpos"/>
</dbReference>
<dbReference type="PANTHER" id="PTHR30298">
    <property type="entry name" value="H REPEAT-ASSOCIATED PREDICTED TRANSPOSASE"/>
    <property type="match status" value="1"/>
</dbReference>
<evidence type="ECO:0000313" key="2">
    <source>
        <dbReference type="EMBL" id="MBC6681462.1"/>
    </source>
</evidence>
<proteinExistence type="predicted"/>
<dbReference type="InterPro" id="IPR051698">
    <property type="entry name" value="Transposase_11-like"/>
</dbReference>
<dbReference type="EMBL" id="JACRYT010000069">
    <property type="protein sequence ID" value="MBC6681462.1"/>
    <property type="molecule type" value="Genomic_DNA"/>
</dbReference>
<feature type="coiled-coil region" evidence="1">
    <location>
        <begin position="59"/>
        <end position="105"/>
    </location>
</feature>
<name>A0A923SS74_9FIRM</name>
<organism evidence="2 3">
    <name type="scientific">Zhenpiania hominis</name>
    <dbReference type="NCBI Taxonomy" id="2763644"/>
    <lineage>
        <taxon>Bacteria</taxon>
        <taxon>Bacillati</taxon>
        <taxon>Bacillota</taxon>
        <taxon>Clostridia</taxon>
        <taxon>Peptostreptococcales</taxon>
        <taxon>Anaerovoracaceae</taxon>
        <taxon>Zhenpiania</taxon>
    </lineage>
</organism>
<keyword evidence="1" id="KW-0175">Coiled coil</keyword>
<evidence type="ECO:0000313" key="3">
    <source>
        <dbReference type="Proteomes" id="UP000602647"/>
    </source>
</evidence>
<evidence type="ECO:0000256" key="1">
    <source>
        <dbReference type="SAM" id="Coils"/>
    </source>
</evidence>
<dbReference type="AlphaFoldDB" id="A0A923SS74"/>
<gene>
    <name evidence="2" type="ORF">H9L42_16780</name>
</gene>
<sequence>KCFTKWVTSLLPEDWSGQTLSIDGKRIRSTERMSRCESPLHIVSAQLSEWGMTFAQRSVDEKRNEIPAVQELLKELELKGCMVVADALNCQKETAERILEKKEITYCARKITRRA</sequence>
<reference evidence="2" key="1">
    <citation type="submission" date="2020-08" db="EMBL/GenBank/DDBJ databases">
        <title>Genome public.</title>
        <authorList>
            <person name="Liu C."/>
            <person name="Sun Q."/>
        </authorList>
    </citation>
    <scope>NUCLEOTIDE SEQUENCE</scope>
    <source>
        <strain evidence="2">BX12</strain>
    </source>
</reference>
<comment type="caution">
    <text evidence="2">The sequence shown here is derived from an EMBL/GenBank/DDBJ whole genome shotgun (WGS) entry which is preliminary data.</text>
</comment>
<dbReference type="NCBIfam" id="NF033564">
    <property type="entry name" value="transpos_ISAs1"/>
    <property type="match status" value="1"/>
</dbReference>
<dbReference type="Proteomes" id="UP000602647">
    <property type="component" value="Unassembled WGS sequence"/>
</dbReference>